<keyword evidence="3" id="KW-0805">Transcription regulation</keyword>
<feature type="domain" description="HTH myb-type" evidence="9">
    <location>
        <begin position="62"/>
        <end position="116"/>
    </location>
</feature>
<dbReference type="AlphaFoldDB" id="A0A9N7NA40"/>
<evidence type="ECO:0000313" key="11">
    <source>
        <dbReference type="Proteomes" id="UP001153555"/>
    </source>
</evidence>
<evidence type="ECO:0000256" key="7">
    <source>
        <dbReference type="SAM" id="MobiDB-lite"/>
    </source>
</evidence>
<dbReference type="GO" id="GO:0000976">
    <property type="term" value="F:transcription cis-regulatory region binding"/>
    <property type="evidence" value="ECO:0007669"/>
    <property type="project" value="UniProtKB-ARBA"/>
</dbReference>
<comment type="subcellular location">
    <subcellularLocation>
        <location evidence="1">Nucleus</location>
    </subcellularLocation>
</comment>
<keyword evidence="6" id="KW-0539">Nucleus</keyword>
<evidence type="ECO:0000256" key="2">
    <source>
        <dbReference type="ARBA" id="ARBA00022737"/>
    </source>
</evidence>
<feature type="domain" description="Myb-like" evidence="8">
    <location>
        <begin position="9"/>
        <end position="61"/>
    </location>
</feature>
<evidence type="ECO:0000259" key="9">
    <source>
        <dbReference type="PROSITE" id="PS51294"/>
    </source>
</evidence>
<dbReference type="Gene3D" id="1.10.10.60">
    <property type="entry name" value="Homeodomain-like"/>
    <property type="match status" value="2"/>
</dbReference>
<dbReference type="FunFam" id="1.10.10.60:FF:000158">
    <property type="entry name" value="MYB transcription factor"/>
    <property type="match status" value="1"/>
</dbReference>
<dbReference type="Pfam" id="PF00249">
    <property type="entry name" value="Myb_DNA-binding"/>
    <property type="match status" value="2"/>
</dbReference>
<feature type="region of interest" description="Disordered" evidence="7">
    <location>
        <begin position="354"/>
        <end position="388"/>
    </location>
</feature>
<evidence type="ECO:0000259" key="8">
    <source>
        <dbReference type="PROSITE" id="PS50090"/>
    </source>
</evidence>
<dbReference type="PROSITE" id="PS50090">
    <property type="entry name" value="MYB_LIKE"/>
    <property type="match status" value="2"/>
</dbReference>
<dbReference type="Proteomes" id="UP001153555">
    <property type="component" value="Unassembled WGS sequence"/>
</dbReference>
<dbReference type="PANTHER" id="PTHR47997">
    <property type="entry name" value="MYB DOMAIN PROTEIN 55"/>
    <property type="match status" value="1"/>
</dbReference>
<feature type="region of interest" description="Disordered" evidence="7">
    <location>
        <begin position="288"/>
        <end position="312"/>
    </location>
</feature>
<dbReference type="CDD" id="cd00167">
    <property type="entry name" value="SANT"/>
    <property type="match status" value="2"/>
</dbReference>
<organism evidence="10 11">
    <name type="scientific">Striga hermonthica</name>
    <name type="common">Purple witchweed</name>
    <name type="synonym">Buchnera hermonthica</name>
    <dbReference type="NCBI Taxonomy" id="68872"/>
    <lineage>
        <taxon>Eukaryota</taxon>
        <taxon>Viridiplantae</taxon>
        <taxon>Streptophyta</taxon>
        <taxon>Embryophyta</taxon>
        <taxon>Tracheophyta</taxon>
        <taxon>Spermatophyta</taxon>
        <taxon>Magnoliopsida</taxon>
        <taxon>eudicotyledons</taxon>
        <taxon>Gunneridae</taxon>
        <taxon>Pentapetalae</taxon>
        <taxon>asterids</taxon>
        <taxon>lamiids</taxon>
        <taxon>Lamiales</taxon>
        <taxon>Orobanchaceae</taxon>
        <taxon>Buchnereae</taxon>
        <taxon>Striga</taxon>
    </lineage>
</organism>
<reference evidence="10" key="1">
    <citation type="submission" date="2019-12" db="EMBL/GenBank/DDBJ databases">
        <authorList>
            <person name="Scholes J."/>
        </authorList>
    </citation>
    <scope>NUCLEOTIDE SEQUENCE</scope>
</reference>
<comment type="caution">
    <text evidence="10">The sequence shown here is derived from an EMBL/GenBank/DDBJ whole genome shotgun (WGS) entry which is preliminary data.</text>
</comment>
<keyword evidence="5" id="KW-0804">Transcription</keyword>
<evidence type="ECO:0000256" key="1">
    <source>
        <dbReference type="ARBA" id="ARBA00004123"/>
    </source>
</evidence>
<dbReference type="OrthoDB" id="2143914at2759"/>
<evidence type="ECO:0000256" key="3">
    <source>
        <dbReference type="ARBA" id="ARBA00023015"/>
    </source>
</evidence>
<name>A0A9N7NA40_STRHE</name>
<evidence type="ECO:0000256" key="6">
    <source>
        <dbReference type="ARBA" id="ARBA00023242"/>
    </source>
</evidence>
<dbReference type="InterPro" id="IPR001005">
    <property type="entry name" value="SANT/Myb"/>
</dbReference>
<dbReference type="FunFam" id="1.10.10.60:FF:000394">
    <property type="entry name" value="MYB transcription factor"/>
    <property type="match status" value="1"/>
</dbReference>
<evidence type="ECO:0000313" key="10">
    <source>
        <dbReference type="EMBL" id="CAA0826694.1"/>
    </source>
</evidence>
<protein>
    <submittedName>
        <fullName evidence="10">Transcription factor MYB86</fullName>
    </submittedName>
</protein>
<gene>
    <name evidence="10" type="ORF">SHERM_01891</name>
</gene>
<dbReference type="PROSITE" id="PS51294">
    <property type="entry name" value="HTH_MYB"/>
    <property type="match status" value="2"/>
</dbReference>
<evidence type="ECO:0000256" key="5">
    <source>
        <dbReference type="ARBA" id="ARBA00023163"/>
    </source>
</evidence>
<accession>A0A9N7NA40</accession>
<dbReference type="GO" id="GO:0005634">
    <property type="term" value="C:nucleus"/>
    <property type="evidence" value="ECO:0007669"/>
    <property type="project" value="UniProtKB-SubCell"/>
</dbReference>
<dbReference type="SMART" id="SM00717">
    <property type="entry name" value="SANT"/>
    <property type="match status" value="2"/>
</dbReference>
<dbReference type="InterPro" id="IPR051953">
    <property type="entry name" value="Plant_SW-associated_TFs"/>
</dbReference>
<dbReference type="SUPFAM" id="SSF46689">
    <property type="entry name" value="Homeodomain-like"/>
    <property type="match status" value="1"/>
</dbReference>
<dbReference type="InterPro" id="IPR017930">
    <property type="entry name" value="Myb_dom"/>
</dbReference>
<dbReference type="InterPro" id="IPR009057">
    <property type="entry name" value="Homeodomain-like_sf"/>
</dbReference>
<keyword evidence="4" id="KW-0238">DNA-binding</keyword>
<proteinExistence type="predicted"/>
<feature type="domain" description="HTH myb-type" evidence="9">
    <location>
        <begin position="9"/>
        <end position="61"/>
    </location>
</feature>
<feature type="domain" description="Myb-like" evidence="8">
    <location>
        <begin position="62"/>
        <end position="112"/>
    </location>
</feature>
<dbReference type="EMBL" id="CACSLK010027624">
    <property type="protein sequence ID" value="CAA0826694.1"/>
    <property type="molecule type" value="Genomic_DNA"/>
</dbReference>
<dbReference type="PANTHER" id="PTHR47997:SF75">
    <property type="entry name" value="MYB DOMAIN PROTEIN 55"/>
    <property type="match status" value="1"/>
</dbReference>
<keyword evidence="2" id="KW-0677">Repeat</keyword>
<feature type="compositionally biased region" description="Basic and acidic residues" evidence="7">
    <location>
        <begin position="291"/>
        <end position="300"/>
    </location>
</feature>
<keyword evidence="11" id="KW-1185">Reference proteome</keyword>
<sequence>MGRNSCCLKQKMRKGLWSPEEDEKLYNYITRFGVGCWSSVPKLAGLQRCGKSCRLRWINYLRPDLKRGMFSQEEEDLIISLHGALGNRWAQIATQLPGRTDNEIKNFWNSSLKKKLIKQGIDPNTHKPIITEIIETQPKKIELNDGTIIPYSSSNQTNLQTKGLPNLAIPTQIIEQQQPYNFGGKQIYDPLYLTDFQANMEHDYYQPNFLPQQSLEGIFVNNESFFGCSMPDLANFGSMNHNGTREEGSSSSNVWGPGNKLDPVFRVQFSGIQIEEEKNKAMSLWQQEEEERAHHQRFDQESSEAFPPVGSEHVGDSWSSTVLLPHLGTFCGSFYPPQTQTLHLKVEFIAPWNTMSPRQGTEPTEGPNLGKTQNLPEGRLTKNIVKRN</sequence>
<evidence type="ECO:0000256" key="4">
    <source>
        <dbReference type="ARBA" id="ARBA00023125"/>
    </source>
</evidence>